<organism evidence="1">
    <name type="scientific">Nicotiana tabacum</name>
    <name type="common">Common tobacco</name>
    <dbReference type="NCBI Taxonomy" id="4097"/>
    <lineage>
        <taxon>Eukaryota</taxon>
        <taxon>Viridiplantae</taxon>
        <taxon>Streptophyta</taxon>
        <taxon>Embryophyta</taxon>
        <taxon>Tracheophyta</taxon>
        <taxon>Spermatophyta</taxon>
        <taxon>Magnoliopsida</taxon>
        <taxon>eudicotyledons</taxon>
        <taxon>Gunneridae</taxon>
        <taxon>Pentapetalae</taxon>
        <taxon>asterids</taxon>
        <taxon>lamiids</taxon>
        <taxon>Solanales</taxon>
        <taxon>Solanaceae</taxon>
        <taxon>Nicotianoideae</taxon>
        <taxon>Nicotianeae</taxon>
        <taxon>Nicotiana</taxon>
    </lineage>
</organism>
<dbReference type="PANTHER" id="PTHR11439">
    <property type="entry name" value="GAG-POL-RELATED RETROTRANSPOSON"/>
    <property type="match status" value="1"/>
</dbReference>
<dbReference type="PaxDb" id="4097-A0A1S4BI22"/>
<dbReference type="STRING" id="4097.A0A1S4BI22"/>
<dbReference type="KEGG" id="nta:107808471"/>
<dbReference type="CDD" id="cd09272">
    <property type="entry name" value="RNase_HI_RT_Ty1"/>
    <property type="match status" value="1"/>
</dbReference>
<dbReference type="OrthoDB" id="414945at2759"/>
<gene>
    <name evidence="1" type="primary">LOC107808471</name>
</gene>
<dbReference type="SUPFAM" id="SSF56672">
    <property type="entry name" value="DNA/RNA polymerases"/>
    <property type="match status" value="1"/>
</dbReference>
<protein>
    <submittedName>
        <fullName evidence="1">Uncharacterized mitochondrial protein AtMg00810-like</fullName>
    </submittedName>
</protein>
<accession>A0A1S4BI22</accession>
<sequence>MELITDLGLAGSKPSTTPMECNQRFTTVEYDQYLNLKEVEKLPDAGPYRRLVGKLLYLTMTRPGICYAVHMLSQFMPVCHVYMPVHALPKEVTHGGCNKTCETKKKAPGLGLLMSSKQSPRRTTFCDVDWPSCPVNRRSVIGYVMKLGNFLVSWKSKKQCTISRSSAEVEYRSMAAAVSEILWLTGLCKELGAEVELPVELHCDSKAAIQITANPIFYERTKHIEMYLHFIRERIQQGVVKTRYVMSKDQEADLFTKALERSQHEYLMSKLGVLNLFALSSLRGNVEERNEHVPVT</sequence>
<dbReference type="InterPro" id="IPR043502">
    <property type="entry name" value="DNA/RNA_pol_sf"/>
</dbReference>
<reference evidence="1" key="1">
    <citation type="submission" date="2025-08" db="UniProtKB">
        <authorList>
            <consortium name="RefSeq"/>
        </authorList>
    </citation>
    <scope>IDENTIFICATION</scope>
</reference>
<proteinExistence type="predicted"/>
<name>A0A1S4BI22_TOBAC</name>
<evidence type="ECO:0000313" key="1">
    <source>
        <dbReference type="RefSeq" id="XP_016488492.1"/>
    </source>
</evidence>
<dbReference type="RefSeq" id="XP_016488492.1">
    <property type="nucleotide sequence ID" value="XM_016633006.1"/>
</dbReference>
<dbReference type="AlphaFoldDB" id="A0A1S4BI22"/>
<dbReference type="PANTHER" id="PTHR11439:SF519">
    <property type="entry name" value="REVERSE TRANSCRIPTASE TY1_COPIA-TYPE DOMAIN-CONTAINING PROTEIN"/>
    <property type="match status" value="1"/>
</dbReference>